<evidence type="ECO:0000256" key="7">
    <source>
        <dbReference type="ARBA" id="ARBA00053401"/>
    </source>
</evidence>
<dbReference type="FunFam" id="2.30.22.10:FF:000001">
    <property type="entry name" value="Protein GrpE"/>
    <property type="match status" value="1"/>
</dbReference>
<dbReference type="PRINTS" id="PR00773">
    <property type="entry name" value="GRPEPROTEIN"/>
</dbReference>
<gene>
    <name evidence="10" type="primary">grpE</name>
    <name evidence="14" type="ORF">Enr8_45160</name>
</gene>
<evidence type="ECO:0000313" key="15">
    <source>
        <dbReference type="Proteomes" id="UP000318878"/>
    </source>
</evidence>
<evidence type="ECO:0000256" key="10">
    <source>
        <dbReference type="HAMAP-Rule" id="MF_01151"/>
    </source>
</evidence>
<dbReference type="AlphaFoldDB" id="A0A5C5UWB5"/>
<comment type="subunit">
    <text evidence="3 10">Homodimer.</text>
</comment>
<protein>
    <recommendedName>
        <fullName evidence="8 10">Protein GrpE</fullName>
    </recommendedName>
    <alternativeName>
        <fullName evidence="9 10">HSP-70 cofactor</fullName>
    </alternativeName>
</protein>
<evidence type="ECO:0000256" key="6">
    <source>
        <dbReference type="ARBA" id="ARBA00023186"/>
    </source>
</evidence>
<evidence type="ECO:0000256" key="3">
    <source>
        <dbReference type="ARBA" id="ARBA00011738"/>
    </source>
</evidence>
<evidence type="ECO:0000256" key="8">
    <source>
        <dbReference type="ARBA" id="ARBA00072274"/>
    </source>
</evidence>
<dbReference type="GO" id="GO:0051082">
    <property type="term" value="F:unfolded protein binding"/>
    <property type="evidence" value="ECO:0007669"/>
    <property type="project" value="TreeGrafter"/>
</dbReference>
<reference evidence="14 15" key="1">
    <citation type="submission" date="2019-02" db="EMBL/GenBank/DDBJ databases">
        <title>Deep-cultivation of Planctomycetes and their phenomic and genomic characterization uncovers novel biology.</title>
        <authorList>
            <person name="Wiegand S."/>
            <person name="Jogler M."/>
            <person name="Boedeker C."/>
            <person name="Pinto D."/>
            <person name="Vollmers J."/>
            <person name="Rivas-Marin E."/>
            <person name="Kohn T."/>
            <person name="Peeters S.H."/>
            <person name="Heuer A."/>
            <person name="Rast P."/>
            <person name="Oberbeckmann S."/>
            <person name="Bunk B."/>
            <person name="Jeske O."/>
            <person name="Meyerdierks A."/>
            <person name="Storesund J.E."/>
            <person name="Kallscheuer N."/>
            <person name="Luecker S."/>
            <person name="Lage O.M."/>
            <person name="Pohl T."/>
            <person name="Merkel B.J."/>
            <person name="Hornburger P."/>
            <person name="Mueller R.-W."/>
            <person name="Bruemmer F."/>
            <person name="Labrenz M."/>
            <person name="Spormann A.M."/>
            <person name="Op Den Camp H."/>
            <person name="Overmann J."/>
            <person name="Amann R."/>
            <person name="Jetten M.S.M."/>
            <person name="Mascher T."/>
            <person name="Medema M.H."/>
            <person name="Devos D.P."/>
            <person name="Kaster A.-K."/>
            <person name="Ovreas L."/>
            <person name="Rohde M."/>
            <person name="Galperin M.Y."/>
            <person name="Jogler C."/>
        </authorList>
    </citation>
    <scope>NUCLEOTIDE SEQUENCE [LARGE SCALE GENOMIC DNA]</scope>
    <source>
        <strain evidence="14 15">Enr8</strain>
    </source>
</reference>
<comment type="similarity">
    <text evidence="2 10 12">Belongs to the GrpE family.</text>
</comment>
<comment type="subcellular location">
    <subcellularLocation>
        <location evidence="1 10">Cytoplasm</location>
    </subcellularLocation>
</comment>
<name>A0A5C5UWB5_9BACT</name>
<dbReference type="PANTHER" id="PTHR21237">
    <property type="entry name" value="GRPE PROTEIN"/>
    <property type="match status" value="1"/>
</dbReference>
<evidence type="ECO:0000256" key="9">
    <source>
        <dbReference type="ARBA" id="ARBA00076414"/>
    </source>
</evidence>
<dbReference type="PANTHER" id="PTHR21237:SF23">
    <property type="entry name" value="GRPE PROTEIN HOMOLOG, MITOCHONDRIAL"/>
    <property type="match status" value="1"/>
</dbReference>
<evidence type="ECO:0000256" key="4">
    <source>
        <dbReference type="ARBA" id="ARBA00022490"/>
    </source>
</evidence>
<dbReference type="PROSITE" id="PS01071">
    <property type="entry name" value="GRPE"/>
    <property type="match status" value="1"/>
</dbReference>
<dbReference type="Gene3D" id="3.90.20.20">
    <property type="match status" value="1"/>
</dbReference>
<evidence type="ECO:0000256" key="5">
    <source>
        <dbReference type="ARBA" id="ARBA00023016"/>
    </source>
</evidence>
<dbReference type="GO" id="GO:0006457">
    <property type="term" value="P:protein folding"/>
    <property type="evidence" value="ECO:0007669"/>
    <property type="project" value="InterPro"/>
</dbReference>
<accession>A0A5C5UWB5</accession>
<dbReference type="GO" id="GO:0005737">
    <property type="term" value="C:cytoplasm"/>
    <property type="evidence" value="ECO:0007669"/>
    <property type="project" value="UniProtKB-SubCell"/>
</dbReference>
<dbReference type="InterPro" id="IPR013805">
    <property type="entry name" value="GrpE_CC"/>
</dbReference>
<evidence type="ECO:0000256" key="1">
    <source>
        <dbReference type="ARBA" id="ARBA00004496"/>
    </source>
</evidence>
<evidence type="ECO:0000313" key="14">
    <source>
        <dbReference type="EMBL" id="TWT29860.1"/>
    </source>
</evidence>
<sequence>MSNENPSPEEQPLDVTSEATSDSASAVDEALAQDTLDSETNKLREDLAGAERRILLAQADMENLRKRMRREMDESVKYADVPLISDLLPVIDNLTRAIESAGESPEAAGIVTGVKMVAQNMLDVLAKRGCKAIDALGQPFDPNLHDAILQQPSGDVPAGHVLMVTQTGYQLHDRVIRPAQVIVSTGGPAAAADGESS</sequence>
<evidence type="ECO:0000256" key="12">
    <source>
        <dbReference type="RuleBase" id="RU004478"/>
    </source>
</evidence>
<dbReference type="RefSeq" id="WP_186767808.1">
    <property type="nucleotide sequence ID" value="NZ_SJPF01000006.1"/>
</dbReference>
<dbReference type="GO" id="GO:0051087">
    <property type="term" value="F:protein-folding chaperone binding"/>
    <property type="evidence" value="ECO:0007669"/>
    <property type="project" value="InterPro"/>
</dbReference>
<dbReference type="CDD" id="cd00446">
    <property type="entry name" value="GrpE"/>
    <property type="match status" value="1"/>
</dbReference>
<feature type="region of interest" description="Disordered" evidence="13">
    <location>
        <begin position="1"/>
        <end position="38"/>
    </location>
</feature>
<keyword evidence="6 10" id="KW-0143">Chaperone</keyword>
<evidence type="ECO:0000256" key="11">
    <source>
        <dbReference type="RuleBase" id="RU000639"/>
    </source>
</evidence>
<dbReference type="Gene3D" id="2.30.22.10">
    <property type="entry name" value="Head domain of nucleotide exchange factor GrpE"/>
    <property type="match status" value="1"/>
</dbReference>
<dbReference type="GO" id="GO:0000774">
    <property type="term" value="F:adenyl-nucleotide exchange factor activity"/>
    <property type="evidence" value="ECO:0007669"/>
    <property type="project" value="InterPro"/>
</dbReference>
<dbReference type="NCBIfam" id="NF010738">
    <property type="entry name" value="PRK14140.1"/>
    <property type="match status" value="1"/>
</dbReference>
<evidence type="ECO:0000256" key="2">
    <source>
        <dbReference type="ARBA" id="ARBA00009054"/>
    </source>
</evidence>
<dbReference type="SUPFAM" id="SSF51064">
    <property type="entry name" value="Head domain of nucleotide exchange factor GrpE"/>
    <property type="match status" value="1"/>
</dbReference>
<dbReference type="GO" id="GO:0042803">
    <property type="term" value="F:protein homodimerization activity"/>
    <property type="evidence" value="ECO:0007669"/>
    <property type="project" value="InterPro"/>
</dbReference>
<proteinExistence type="inferred from homology"/>
<evidence type="ECO:0000256" key="13">
    <source>
        <dbReference type="SAM" id="MobiDB-lite"/>
    </source>
</evidence>
<dbReference type="Pfam" id="PF01025">
    <property type="entry name" value="GrpE"/>
    <property type="match status" value="1"/>
</dbReference>
<comment type="function">
    <text evidence="7 10 11">Participates actively in the response to hyperosmotic and heat shock by preventing the aggregation of stress-denatured proteins, in association with DnaK and GrpE. It is the nucleotide exchange factor for DnaK and may function as a thermosensor. Unfolded proteins bind initially to DnaJ; upon interaction with the DnaJ-bound protein, DnaK hydrolyzes its bound ATP, resulting in the formation of a stable complex. GrpE releases ADP from DnaK; ATP binding to DnaK triggers the release of the substrate protein, thus completing the reaction cycle. Several rounds of ATP-dependent interactions between DnaJ, DnaK and GrpE are required for fully efficient folding.</text>
</comment>
<dbReference type="SUPFAM" id="SSF58014">
    <property type="entry name" value="Coiled-coil domain of nucleotide exchange factor GrpE"/>
    <property type="match status" value="1"/>
</dbReference>
<dbReference type="EMBL" id="SJPF01000006">
    <property type="protein sequence ID" value="TWT29860.1"/>
    <property type="molecule type" value="Genomic_DNA"/>
</dbReference>
<dbReference type="InterPro" id="IPR009012">
    <property type="entry name" value="GrpE_head"/>
</dbReference>
<dbReference type="InterPro" id="IPR000740">
    <property type="entry name" value="GrpE"/>
</dbReference>
<organism evidence="14 15">
    <name type="scientific">Blastopirellula retiformator</name>
    <dbReference type="NCBI Taxonomy" id="2527970"/>
    <lineage>
        <taxon>Bacteria</taxon>
        <taxon>Pseudomonadati</taxon>
        <taxon>Planctomycetota</taxon>
        <taxon>Planctomycetia</taxon>
        <taxon>Pirellulales</taxon>
        <taxon>Pirellulaceae</taxon>
        <taxon>Blastopirellula</taxon>
    </lineage>
</organism>
<dbReference type="HAMAP" id="MF_01151">
    <property type="entry name" value="GrpE"/>
    <property type="match status" value="1"/>
</dbReference>
<keyword evidence="5 10" id="KW-0346">Stress response</keyword>
<keyword evidence="15" id="KW-1185">Reference proteome</keyword>
<comment type="caution">
    <text evidence="14">The sequence shown here is derived from an EMBL/GenBank/DDBJ whole genome shotgun (WGS) entry which is preliminary data.</text>
</comment>
<keyword evidence="4 10" id="KW-0963">Cytoplasm</keyword>
<dbReference type="Proteomes" id="UP000318878">
    <property type="component" value="Unassembled WGS sequence"/>
</dbReference>